<dbReference type="PANTHER" id="PTHR43252">
    <property type="entry name" value="TRANSCRIPTIONAL REGULATOR YQJI"/>
    <property type="match status" value="1"/>
</dbReference>
<evidence type="ECO:0000259" key="1">
    <source>
        <dbReference type="Pfam" id="PF03551"/>
    </source>
</evidence>
<feature type="domain" description="Transcription regulator PadR N-terminal" evidence="1">
    <location>
        <begin position="17"/>
        <end position="89"/>
    </location>
</feature>
<reference evidence="2 3" key="1">
    <citation type="submission" date="2016-10" db="EMBL/GenBank/DDBJ databases">
        <authorList>
            <person name="de Groot N.N."/>
        </authorList>
    </citation>
    <scope>NUCLEOTIDE SEQUENCE [LARGE SCALE GENOMIC DNA]</scope>
    <source>
        <strain evidence="2 3">DSM 797</strain>
    </source>
</reference>
<name>A0A1G9PQL3_9FIRM</name>
<evidence type="ECO:0000313" key="3">
    <source>
        <dbReference type="Proteomes" id="UP000199068"/>
    </source>
</evidence>
<dbReference type="AlphaFoldDB" id="A0A1G9PQL3"/>
<dbReference type="Pfam" id="PF03551">
    <property type="entry name" value="PadR"/>
    <property type="match status" value="1"/>
</dbReference>
<dbReference type="InterPro" id="IPR036390">
    <property type="entry name" value="WH_DNA-bd_sf"/>
</dbReference>
<dbReference type="PANTHER" id="PTHR43252:SF7">
    <property type="entry name" value="TRANSCRIPTIONAL REGULATOR YQJI"/>
    <property type="match status" value="1"/>
</dbReference>
<sequence length="108" mass="12608">MLVINKELIKGSTVTIILNALKKQPLYGYGMIKEIENKSGGVFLFKEGTLYPILHDLEKNKFIESFWDVENGRRRKYYKITTKGLKELKSRENEWKIFSKTMDFVLGG</sequence>
<organism evidence="2 3">
    <name type="scientific">Romboutsia lituseburensis DSM 797</name>
    <dbReference type="NCBI Taxonomy" id="1121325"/>
    <lineage>
        <taxon>Bacteria</taxon>
        <taxon>Bacillati</taxon>
        <taxon>Bacillota</taxon>
        <taxon>Clostridia</taxon>
        <taxon>Peptostreptococcales</taxon>
        <taxon>Peptostreptococcaceae</taxon>
        <taxon>Romboutsia</taxon>
    </lineage>
</organism>
<dbReference type="RefSeq" id="WP_330385802.1">
    <property type="nucleotide sequence ID" value="NZ_FNGW01000004.1"/>
</dbReference>
<accession>A0A1G9PQL3</accession>
<dbReference type="InterPro" id="IPR036388">
    <property type="entry name" value="WH-like_DNA-bd_sf"/>
</dbReference>
<dbReference type="Proteomes" id="UP000199068">
    <property type="component" value="Unassembled WGS sequence"/>
</dbReference>
<keyword evidence="2" id="KW-0238">DNA-binding</keyword>
<keyword evidence="3" id="KW-1185">Reference proteome</keyword>
<dbReference type="STRING" id="1121325.SAMN04515677_104459"/>
<dbReference type="GO" id="GO:0003677">
    <property type="term" value="F:DNA binding"/>
    <property type="evidence" value="ECO:0007669"/>
    <property type="project" value="UniProtKB-KW"/>
</dbReference>
<dbReference type="InterPro" id="IPR005149">
    <property type="entry name" value="Tscrpt_reg_PadR_N"/>
</dbReference>
<gene>
    <name evidence="2" type="ORF">SAMN04515677_104459</name>
</gene>
<evidence type="ECO:0000313" key="2">
    <source>
        <dbReference type="EMBL" id="SDM00989.1"/>
    </source>
</evidence>
<protein>
    <submittedName>
        <fullName evidence="2">DNA-binding transcriptional regulator, PadR family</fullName>
    </submittedName>
</protein>
<dbReference type="EMBL" id="FNGW01000004">
    <property type="protein sequence ID" value="SDM00989.1"/>
    <property type="molecule type" value="Genomic_DNA"/>
</dbReference>
<proteinExistence type="predicted"/>
<dbReference type="Gene3D" id="1.10.10.10">
    <property type="entry name" value="Winged helix-like DNA-binding domain superfamily/Winged helix DNA-binding domain"/>
    <property type="match status" value="1"/>
</dbReference>
<dbReference type="SUPFAM" id="SSF46785">
    <property type="entry name" value="Winged helix' DNA-binding domain"/>
    <property type="match status" value="1"/>
</dbReference>